<evidence type="ECO:0000256" key="1">
    <source>
        <dbReference type="SAM" id="MobiDB-lite"/>
    </source>
</evidence>
<feature type="region of interest" description="Disordered" evidence="1">
    <location>
        <begin position="21"/>
        <end position="142"/>
    </location>
</feature>
<feature type="compositionally biased region" description="Polar residues" evidence="1">
    <location>
        <begin position="47"/>
        <end position="58"/>
    </location>
</feature>
<keyword evidence="5" id="KW-1185">Reference proteome</keyword>
<feature type="domain" description="DUF6699" evidence="2">
    <location>
        <begin position="202"/>
        <end position="342"/>
    </location>
</feature>
<dbReference type="Pfam" id="PF20415">
    <property type="entry name" value="DUF6699"/>
    <property type="match status" value="1"/>
</dbReference>
<name>A0A0C9VGC6_SPHS4</name>
<sequence length="366" mass="40628">MNGPARGKSILRWLHLSKNARAPDAEDDASDIDSVSQSIGSPPPLTEASSSTGASSVIATPPPVHRPIPLRHDASRKALGEGLRRSQTPAGGSSRTPAANRVRTPWAPQRGPVPLPPAPTPLPLPKRTRQPAVSLPPNSPRPTIPVSTCTAVIHKPKPLVPRPNVKINDLLSHTPNKRIIIFDLVLPSHFARVYPSLPQPTAVVKPTHVKPTRYIPLQPIPESKLWEYATKPPVTRLKILVEGHDWEVSITPLQRSTNNPKGYVCIKDVLVRLHTFLRTLVSEKAWDDAPPRFKSHVKKAYKRRCDIWNLEMHKDKEAAGGLRMIDFLLDMTMFLGLERKDDPVAPDSEDRNIPTWILKLEPNTTE</sequence>
<dbReference type="EMBL" id="KN837176">
    <property type="protein sequence ID" value="KIJ36655.1"/>
    <property type="molecule type" value="Genomic_DNA"/>
</dbReference>
<dbReference type="HOGENOM" id="CLU_756874_0_0_1"/>
<organism evidence="4 5">
    <name type="scientific">Sphaerobolus stellatus (strain SS14)</name>
    <dbReference type="NCBI Taxonomy" id="990650"/>
    <lineage>
        <taxon>Eukaryota</taxon>
        <taxon>Fungi</taxon>
        <taxon>Dikarya</taxon>
        <taxon>Basidiomycota</taxon>
        <taxon>Agaricomycotina</taxon>
        <taxon>Agaricomycetes</taxon>
        <taxon>Phallomycetidae</taxon>
        <taxon>Geastrales</taxon>
        <taxon>Sphaerobolaceae</taxon>
        <taxon>Sphaerobolus</taxon>
    </lineage>
</organism>
<accession>A0A0C9VGC6</accession>
<evidence type="ECO:0000313" key="5">
    <source>
        <dbReference type="Proteomes" id="UP000054279"/>
    </source>
</evidence>
<feature type="compositionally biased region" description="Basic and acidic residues" evidence="1">
    <location>
        <begin position="70"/>
        <end position="84"/>
    </location>
</feature>
<dbReference type="AlphaFoldDB" id="A0A0C9VGC6"/>
<evidence type="ECO:0000313" key="4">
    <source>
        <dbReference type="EMBL" id="KIJ36655.1"/>
    </source>
</evidence>
<dbReference type="EMBL" id="KN837332">
    <property type="protein sequence ID" value="KIJ27552.1"/>
    <property type="molecule type" value="Genomic_DNA"/>
</dbReference>
<protein>
    <recommendedName>
        <fullName evidence="2">DUF6699 domain-containing protein</fullName>
    </recommendedName>
</protein>
<dbReference type="OrthoDB" id="3144234at2759"/>
<evidence type="ECO:0000313" key="3">
    <source>
        <dbReference type="EMBL" id="KIJ27552.1"/>
    </source>
</evidence>
<reference evidence="4 5" key="1">
    <citation type="submission" date="2014-06" db="EMBL/GenBank/DDBJ databases">
        <title>Evolutionary Origins and Diversification of the Mycorrhizal Mutualists.</title>
        <authorList>
            <consortium name="DOE Joint Genome Institute"/>
            <consortium name="Mycorrhizal Genomics Consortium"/>
            <person name="Kohler A."/>
            <person name="Kuo A."/>
            <person name="Nagy L.G."/>
            <person name="Floudas D."/>
            <person name="Copeland A."/>
            <person name="Barry K.W."/>
            <person name="Cichocki N."/>
            <person name="Veneault-Fourrey C."/>
            <person name="LaButti K."/>
            <person name="Lindquist E.A."/>
            <person name="Lipzen A."/>
            <person name="Lundell T."/>
            <person name="Morin E."/>
            <person name="Murat C."/>
            <person name="Riley R."/>
            <person name="Ohm R."/>
            <person name="Sun H."/>
            <person name="Tunlid A."/>
            <person name="Henrissat B."/>
            <person name="Grigoriev I.V."/>
            <person name="Hibbett D.S."/>
            <person name="Martin F."/>
        </authorList>
    </citation>
    <scope>NUCLEOTIDE SEQUENCE [LARGE SCALE GENOMIC DNA]</scope>
    <source>
        <strain evidence="4 5">SS14</strain>
    </source>
</reference>
<proteinExistence type="predicted"/>
<dbReference type="InterPro" id="IPR046522">
    <property type="entry name" value="DUF6699"/>
</dbReference>
<feature type="compositionally biased region" description="Polar residues" evidence="1">
    <location>
        <begin position="85"/>
        <end position="97"/>
    </location>
</feature>
<gene>
    <name evidence="3" type="ORF">M422DRAFT_271290</name>
    <name evidence="4" type="ORF">M422DRAFT_50975</name>
</gene>
<evidence type="ECO:0000259" key="2">
    <source>
        <dbReference type="Pfam" id="PF20415"/>
    </source>
</evidence>
<feature type="compositionally biased region" description="Pro residues" evidence="1">
    <location>
        <begin position="111"/>
        <end position="124"/>
    </location>
</feature>
<dbReference type="Proteomes" id="UP000054279">
    <property type="component" value="Unassembled WGS sequence"/>
</dbReference>